<feature type="transmembrane region" description="Helical" evidence="1">
    <location>
        <begin position="20"/>
        <end position="41"/>
    </location>
</feature>
<keyword evidence="1" id="KW-0472">Membrane</keyword>
<organism evidence="2 3">
    <name type="scientific">Bifidobacterium longum subsp. longum</name>
    <dbReference type="NCBI Taxonomy" id="1679"/>
    <lineage>
        <taxon>Bacteria</taxon>
        <taxon>Bacillati</taxon>
        <taxon>Actinomycetota</taxon>
        <taxon>Actinomycetes</taxon>
        <taxon>Bifidobacteriales</taxon>
        <taxon>Bifidobacteriaceae</taxon>
        <taxon>Bifidobacterium</taxon>
    </lineage>
</organism>
<comment type="caution">
    <text evidence="2">The sequence shown here is derived from an EMBL/GenBank/DDBJ whole genome shotgun (WGS) entry which is preliminary data.</text>
</comment>
<dbReference type="EMBL" id="SHTH01000001">
    <property type="protein sequence ID" value="TCF71687.1"/>
    <property type="molecule type" value="Genomic_DNA"/>
</dbReference>
<gene>
    <name evidence="2" type="ORF">MCC10118_0007</name>
</gene>
<evidence type="ECO:0000313" key="2">
    <source>
        <dbReference type="EMBL" id="TCF71687.1"/>
    </source>
</evidence>
<dbReference type="AlphaFoldDB" id="A0AB74HJ17"/>
<evidence type="ECO:0000313" key="3">
    <source>
        <dbReference type="Proteomes" id="UP000293137"/>
    </source>
</evidence>
<keyword evidence="1" id="KW-1133">Transmembrane helix</keyword>
<evidence type="ECO:0000256" key="1">
    <source>
        <dbReference type="SAM" id="Phobius"/>
    </source>
</evidence>
<sequence length="225" mass="26210">MDVDLTRFELLRNAIDALKANAPVASVVIAVLAFLVSLATYRRAWRWRSEAEPAFVQVQGDMLLFPEFKRAVVDPVFIGWLANCGDGRAFNVKAIGINCDVEVWDCRQVGETVLGEQTKWIMTNTGRIVELTNETMRFWVTVTPPRDSSRDIEPDLTKLELGVHWVSSPTRLRRCRYRQFPILGVEPWKCGPLERLRRWHRDRKGHRRFHELDRKRALEQRKILS</sequence>
<protein>
    <submittedName>
        <fullName evidence="2">Uncharacterized protein</fullName>
    </submittedName>
</protein>
<keyword evidence="1" id="KW-0812">Transmembrane</keyword>
<reference evidence="2 3" key="1">
    <citation type="journal article" date="2018" name="Sci. Rep.">
        <title>Genomic diversity and distribution of Bifidobacterium longum subsp. longum across the human lifespan.</title>
        <authorList>
            <person name="Odamaki T."/>
            <person name="Bottacini F."/>
            <person name="Kato K."/>
            <person name="Mitsuyama E."/>
            <person name="Yoshida K."/>
            <person name="Horigome A."/>
            <person name="Xiao J.Z."/>
            <person name="van Sinderen D."/>
        </authorList>
    </citation>
    <scope>NUCLEOTIDE SEQUENCE [LARGE SCALE GENOMIC DNA]</scope>
    <source>
        <strain evidence="2 3">MCC10118</strain>
    </source>
</reference>
<dbReference type="Proteomes" id="UP000293137">
    <property type="component" value="Unassembled WGS sequence"/>
</dbReference>
<dbReference type="RefSeq" id="WP_131222672.1">
    <property type="nucleotide sequence ID" value="NZ_SHTH01000001.1"/>
</dbReference>
<proteinExistence type="predicted"/>
<name>A0AB74HJ17_BIFLL</name>
<accession>A0AB74HJ17</accession>